<evidence type="ECO:0000256" key="1">
    <source>
        <dbReference type="ARBA" id="ARBA00023239"/>
    </source>
</evidence>
<dbReference type="RefSeq" id="WP_218148212.1">
    <property type="nucleotide sequence ID" value="NZ_FOFR01000013.1"/>
</dbReference>
<keyword evidence="1 2" id="KW-0456">Lyase</keyword>
<name>A0A1H9QMK5_9PSEU</name>
<dbReference type="SFLD" id="SFLDG01020">
    <property type="entry name" value="Terpene_Cyclase_Like_2"/>
    <property type="match status" value="1"/>
</dbReference>
<accession>A0A1H9QMK5</accession>
<sequence>MAAGRPASFTMPEFYVPHPARMNPHLERARAHSTQWARDMGMLGTGVWTEEVLAGDDYGFMCAWTHPDAPAEVLDLITDWYVWVFYFDDEFFAEFKQSKDVAGAKAYLDRLPAFMPVNGTDPAPEPRNPTERGLVDLWRRTIPLMSPDWRRRFTTSTHNLLLECMWEIKNIESGTVANPIEYIEMRRKVGGAPWSANLVEVSEAAELPASIAGTRPLRVLSDTFSDAIHLRNDIFSYEREVLREGENSNGVLVFEKFFGHDTQTAVEAVNALLTSRLHQFENTVFTELPVLFAENGVDPLERARVLKYVKGLQDWQSGGHEWHLHAGRYTKAEGGGAGAGNSAFFRTILRGPTGLGTSGAWPGVSRG</sequence>
<proteinExistence type="inferred from homology"/>
<comment type="cofactor">
    <cofactor evidence="2">
        <name>Mg(2+)</name>
        <dbReference type="ChEBI" id="CHEBI:18420"/>
    </cofactor>
</comment>
<keyword evidence="4" id="KW-1185">Reference proteome</keyword>
<keyword evidence="2" id="KW-0460">Magnesium</keyword>
<dbReference type="GO" id="GO:0046872">
    <property type="term" value="F:metal ion binding"/>
    <property type="evidence" value="ECO:0007669"/>
    <property type="project" value="UniProtKB-KW"/>
</dbReference>
<dbReference type="Gene3D" id="1.10.600.10">
    <property type="entry name" value="Farnesyl Diphosphate Synthase"/>
    <property type="match status" value="1"/>
</dbReference>
<dbReference type="STRING" id="402600.SAMN05216188_113108"/>
<dbReference type="Pfam" id="PF19086">
    <property type="entry name" value="Terpene_syn_C_2"/>
    <property type="match status" value="1"/>
</dbReference>
<dbReference type="AlphaFoldDB" id="A0A1H9QMK5"/>
<dbReference type="InterPro" id="IPR034686">
    <property type="entry name" value="Terpene_cyclase-like_2"/>
</dbReference>
<dbReference type="EC" id="4.2.3.-" evidence="2"/>
<comment type="similarity">
    <text evidence="2">Belongs to the terpene synthase family.</text>
</comment>
<dbReference type="InterPro" id="IPR008949">
    <property type="entry name" value="Isoprenoid_synthase_dom_sf"/>
</dbReference>
<evidence type="ECO:0000313" key="4">
    <source>
        <dbReference type="Proteomes" id="UP000199352"/>
    </source>
</evidence>
<reference evidence="4" key="1">
    <citation type="submission" date="2016-10" db="EMBL/GenBank/DDBJ databases">
        <authorList>
            <person name="Varghese N."/>
            <person name="Submissions S."/>
        </authorList>
    </citation>
    <scope>NUCLEOTIDE SEQUENCE [LARGE SCALE GENOMIC DNA]</scope>
    <source>
        <strain evidence="4">CGMCC 4.3525</strain>
    </source>
</reference>
<protein>
    <recommendedName>
        <fullName evidence="2">Terpene synthase</fullName>
        <ecNumber evidence="2">4.2.3.-</ecNumber>
    </recommendedName>
</protein>
<dbReference type="SUPFAM" id="SSF48576">
    <property type="entry name" value="Terpenoid synthases"/>
    <property type="match status" value="1"/>
</dbReference>
<dbReference type="PANTHER" id="PTHR35201">
    <property type="entry name" value="TERPENE SYNTHASE"/>
    <property type="match status" value="1"/>
</dbReference>
<keyword evidence="2" id="KW-0479">Metal-binding</keyword>
<dbReference type="PANTHER" id="PTHR35201:SF4">
    <property type="entry name" value="BETA-PINACENE SYNTHASE-RELATED"/>
    <property type="match status" value="1"/>
</dbReference>
<evidence type="ECO:0000313" key="3">
    <source>
        <dbReference type="EMBL" id="SER61650.1"/>
    </source>
</evidence>
<evidence type="ECO:0000256" key="2">
    <source>
        <dbReference type="RuleBase" id="RU366034"/>
    </source>
</evidence>
<gene>
    <name evidence="3" type="ORF">SAMN05216188_113108</name>
</gene>
<dbReference type="SFLD" id="SFLDS00005">
    <property type="entry name" value="Isoprenoid_Synthase_Type_I"/>
    <property type="match status" value="1"/>
</dbReference>
<dbReference type="EMBL" id="FOFR01000013">
    <property type="protein sequence ID" value="SER61650.1"/>
    <property type="molecule type" value="Genomic_DNA"/>
</dbReference>
<dbReference type="GO" id="GO:0010333">
    <property type="term" value="F:terpene synthase activity"/>
    <property type="evidence" value="ECO:0007669"/>
    <property type="project" value="InterPro"/>
</dbReference>
<dbReference type="Proteomes" id="UP000199352">
    <property type="component" value="Unassembled WGS sequence"/>
</dbReference>
<organism evidence="3 4">
    <name type="scientific">Lentzea xinjiangensis</name>
    <dbReference type="NCBI Taxonomy" id="402600"/>
    <lineage>
        <taxon>Bacteria</taxon>
        <taxon>Bacillati</taxon>
        <taxon>Actinomycetota</taxon>
        <taxon>Actinomycetes</taxon>
        <taxon>Pseudonocardiales</taxon>
        <taxon>Pseudonocardiaceae</taxon>
        <taxon>Lentzea</taxon>
    </lineage>
</organism>